<evidence type="ECO:0008006" key="4">
    <source>
        <dbReference type="Google" id="ProtNLM"/>
    </source>
</evidence>
<comment type="caution">
    <text evidence="2">The sequence shown here is derived from an EMBL/GenBank/DDBJ whole genome shotgun (WGS) entry which is preliminary data.</text>
</comment>
<keyword evidence="3" id="KW-1185">Reference proteome</keyword>
<protein>
    <recommendedName>
        <fullName evidence="4">SXP/RAL-2 family protein Ani s 5-like cation-binding domain-containing protein</fullName>
    </recommendedName>
</protein>
<feature type="chain" id="PRO_5040452649" description="SXP/RAL-2 family protein Ani s 5-like cation-binding domain-containing protein" evidence="1">
    <location>
        <begin position="19"/>
        <end position="71"/>
    </location>
</feature>
<evidence type="ECO:0000256" key="1">
    <source>
        <dbReference type="SAM" id="SignalP"/>
    </source>
</evidence>
<dbReference type="AlphaFoldDB" id="A0A9P1IFV4"/>
<dbReference type="Proteomes" id="UP001152747">
    <property type="component" value="Unassembled WGS sequence"/>
</dbReference>
<sequence>MWKISLLFILALSTCALSQTTVTLPKIVQAERTLVENLLVYIQTFLASQTSTFLQIYNEILKIVKTFSLNV</sequence>
<evidence type="ECO:0000313" key="3">
    <source>
        <dbReference type="Proteomes" id="UP001152747"/>
    </source>
</evidence>
<organism evidence="2 3">
    <name type="scientific">Caenorhabditis angaria</name>
    <dbReference type="NCBI Taxonomy" id="860376"/>
    <lineage>
        <taxon>Eukaryota</taxon>
        <taxon>Metazoa</taxon>
        <taxon>Ecdysozoa</taxon>
        <taxon>Nematoda</taxon>
        <taxon>Chromadorea</taxon>
        <taxon>Rhabditida</taxon>
        <taxon>Rhabditina</taxon>
        <taxon>Rhabditomorpha</taxon>
        <taxon>Rhabditoidea</taxon>
        <taxon>Rhabditidae</taxon>
        <taxon>Peloderinae</taxon>
        <taxon>Caenorhabditis</taxon>
    </lineage>
</organism>
<evidence type="ECO:0000313" key="2">
    <source>
        <dbReference type="EMBL" id="CAI5443361.1"/>
    </source>
</evidence>
<proteinExistence type="predicted"/>
<dbReference type="EMBL" id="CANHGI010000002">
    <property type="protein sequence ID" value="CAI5443361.1"/>
    <property type="molecule type" value="Genomic_DNA"/>
</dbReference>
<name>A0A9P1IFV4_9PELO</name>
<gene>
    <name evidence="2" type="ORF">CAMP_LOCUS5998</name>
</gene>
<reference evidence="2" key="1">
    <citation type="submission" date="2022-11" db="EMBL/GenBank/DDBJ databases">
        <authorList>
            <person name="Kikuchi T."/>
        </authorList>
    </citation>
    <scope>NUCLEOTIDE SEQUENCE</scope>
    <source>
        <strain evidence="2">PS1010</strain>
    </source>
</reference>
<accession>A0A9P1IFV4</accession>
<keyword evidence="1" id="KW-0732">Signal</keyword>
<feature type="signal peptide" evidence="1">
    <location>
        <begin position="1"/>
        <end position="18"/>
    </location>
</feature>